<name>A0A9N9QL04_9NEOP</name>
<feature type="region of interest" description="Disordered" evidence="1">
    <location>
        <begin position="1"/>
        <end position="47"/>
    </location>
</feature>
<gene>
    <name evidence="2" type="ORF">DIATSA_LOCUS580</name>
</gene>
<dbReference type="AlphaFoldDB" id="A0A9N9QL04"/>
<evidence type="ECO:0000313" key="3">
    <source>
        <dbReference type="Proteomes" id="UP001153714"/>
    </source>
</evidence>
<reference evidence="2" key="1">
    <citation type="submission" date="2021-12" db="EMBL/GenBank/DDBJ databases">
        <authorList>
            <person name="King R."/>
        </authorList>
    </citation>
    <scope>NUCLEOTIDE SEQUENCE</scope>
</reference>
<proteinExistence type="predicted"/>
<evidence type="ECO:0000256" key="1">
    <source>
        <dbReference type="SAM" id="MobiDB-lite"/>
    </source>
</evidence>
<feature type="compositionally biased region" description="Basic and acidic residues" evidence="1">
    <location>
        <begin position="10"/>
        <end position="29"/>
    </location>
</feature>
<evidence type="ECO:0000313" key="2">
    <source>
        <dbReference type="EMBL" id="CAG9782308.1"/>
    </source>
</evidence>
<accession>A0A9N9QL04</accession>
<keyword evidence="3" id="KW-1185">Reference proteome</keyword>
<protein>
    <submittedName>
        <fullName evidence="2">Uncharacterized protein</fullName>
    </submittedName>
</protein>
<organism evidence="2 3">
    <name type="scientific">Diatraea saccharalis</name>
    <name type="common">sugarcane borer</name>
    <dbReference type="NCBI Taxonomy" id="40085"/>
    <lineage>
        <taxon>Eukaryota</taxon>
        <taxon>Metazoa</taxon>
        <taxon>Ecdysozoa</taxon>
        <taxon>Arthropoda</taxon>
        <taxon>Hexapoda</taxon>
        <taxon>Insecta</taxon>
        <taxon>Pterygota</taxon>
        <taxon>Neoptera</taxon>
        <taxon>Endopterygota</taxon>
        <taxon>Lepidoptera</taxon>
        <taxon>Glossata</taxon>
        <taxon>Ditrysia</taxon>
        <taxon>Pyraloidea</taxon>
        <taxon>Crambidae</taxon>
        <taxon>Crambinae</taxon>
        <taxon>Diatraea</taxon>
    </lineage>
</organism>
<dbReference type="EMBL" id="OU893332">
    <property type="protein sequence ID" value="CAG9782308.1"/>
    <property type="molecule type" value="Genomic_DNA"/>
</dbReference>
<dbReference type="Proteomes" id="UP001153714">
    <property type="component" value="Chromosome 1"/>
</dbReference>
<sequence length="261" mass="30315">MEFEKKKNRQTIELDLEKGSEKSLNKKPETVTSKSLELEKRPDNSENTITLTELQLNETDRPTQANETVKNVKGQFQCNPHKSKIHKQEIYSEKSPLQNVESNDDVEYQIMTEKEKSNTSDLENEENDGKDRNLKIDRLKCHKGTNKAENILEESSASSDEFLSLAQTRRRKKTHTRWTKEELKAVRTHFKDNIQQKTNPGKAKEFPRWEQILGAPPDHAEHNIALLSQLCSHLKFQLRTINFKEFPTWEQILGAPPDHAE</sequence>
<reference evidence="2" key="2">
    <citation type="submission" date="2022-10" db="EMBL/GenBank/DDBJ databases">
        <authorList>
            <consortium name="ENA_rothamsted_submissions"/>
            <consortium name="culmorum"/>
            <person name="King R."/>
        </authorList>
    </citation>
    <scope>NUCLEOTIDE SEQUENCE</scope>
</reference>